<accession>A0A8J3QCF6</accession>
<proteinExistence type="inferred from homology"/>
<feature type="signal peptide" evidence="4">
    <location>
        <begin position="1"/>
        <end position="17"/>
    </location>
</feature>
<evidence type="ECO:0000256" key="1">
    <source>
        <dbReference type="ARBA" id="ARBA00008520"/>
    </source>
</evidence>
<dbReference type="AlphaFoldDB" id="A0A8J3QCF6"/>
<protein>
    <submittedName>
        <fullName evidence="5">Sugar ABC transporter substrate-binding protein</fullName>
    </submittedName>
</protein>
<dbReference type="Pfam" id="PF01547">
    <property type="entry name" value="SBP_bac_1"/>
    <property type="match status" value="1"/>
</dbReference>
<comment type="similarity">
    <text evidence="1">Belongs to the bacterial solute-binding protein 1 family.</text>
</comment>
<sequence length="436" mass="47744">MHLLKKILAASAITALAAGCTPSAKNDPIATSGVEPTGAIEFWHPFTDREAKAVDDLVSDFRAKFPKVTVTVKGEQDDGKMIQAIGAGQGPDVAMSYSTDIVGRFCSSGAWIDLNQYIQRDKVDLNRYPQVIKTYTEYRNKRCAMPFLADAYGLYYNKSIFSDANVTAPPKTLAELADLAKRLTVKDKDGKLQRVGFLPLFGFYENSPSHLGPMVGASWLKPDGTSNIGSDPKWTELIKWQKELVDWYGYDKLEEFRAGLGDEWSAENAFQQGKVAMNIDGEWRLAFLKDQAPEVKYGVTSLPVNDMSRSGAGYTTGNVIGVAKTSANQEAAWALIRFLTTETSSIVKLCNGIRNLPSTTDARQSKDLVVDDNYRVFLDIHANPNTSTTPPSSVGAAYQDEFSAFLQQYQSGEAADLAGGLKKVDDQINNLIKLAG</sequence>
<dbReference type="GO" id="GO:0042956">
    <property type="term" value="P:maltodextrin transmembrane transport"/>
    <property type="evidence" value="ECO:0007669"/>
    <property type="project" value="TreeGrafter"/>
</dbReference>
<dbReference type="RefSeq" id="WP_203910889.1">
    <property type="nucleotide sequence ID" value="NZ_BONY01000033.1"/>
</dbReference>
<keyword evidence="6" id="KW-1185">Reference proteome</keyword>
<evidence type="ECO:0000256" key="2">
    <source>
        <dbReference type="ARBA" id="ARBA00022448"/>
    </source>
</evidence>
<dbReference type="Gene3D" id="3.40.190.10">
    <property type="entry name" value="Periplasmic binding protein-like II"/>
    <property type="match status" value="2"/>
</dbReference>
<keyword evidence="3 4" id="KW-0732">Signal</keyword>
<keyword evidence="2" id="KW-0813">Transport</keyword>
<dbReference type="GO" id="GO:0015768">
    <property type="term" value="P:maltose transport"/>
    <property type="evidence" value="ECO:0007669"/>
    <property type="project" value="TreeGrafter"/>
</dbReference>
<dbReference type="SUPFAM" id="SSF53850">
    <property type="entry name" value="Periplasmic binding protein-like II"/>
    <property type="match status" value="1"/>
</dbReference>
<dbReference type="GO" id="GO:1901982">
    <property type="term" value="F:maltose binding"/>
    <property type="evidence" value="ECO:0007669"/>
    <property type="project" value="TreeGrafter"/>
</dbReference>
<dbReference type="PANTHER" id="PTHR30061:SF50">
    <property type="entry name" value="MALTOSE_MALTODEXTRIN-BINDING PERIPLASMIC PROTEIN"/>
    <property type="match status" value="1"/>
</dbReference>
<evidence type="ECO:0000256" key="3">
    <source>
        <dbReference type="ARBA" id="ARBA00022729"/>
    </source>
</evidence>
<dbReference type="GO" id="GO:0055052">
    <property type="term" value="C:ATP-binding cassette (ABC) transporter complex, substrate-binding subunit-containing"/>
    <property type="evidence" value="ECO:0007669"/>
    <property type="project" value="TreeGrafter"/>
</dbReference>
<dbReference type="PANTHER" id="PTHR30061">
    <property type="entry name" value="MALTOSE-BINDING PERIPLASMIC PROTEIN"/>
    <property type="match status" value="1"/>
</dbReference>
<evidence type="ECO:0000313" key="6">
    <source>
        <dbReference type="Proteomes" id="UP000612899"/>
    </source>
</evidence>
<dbReference type="InterPro" id="IPR006059">
    <property type="entry name" value="SBP"/>
</dbReference>
<dbReference type="EMBL" id="BONY01000033">
    <property type="protein sequence ID" value="GIH07085.1"/>
    <property type="molecule type" value="Genomic_DNA"/>
</dbReference>
<evidence type="ECO:0000313" key="5">
    <source>
        <dbReference type="EMBL" id="GIH07085.1"/>
    </source>
</evidence>
<evidence type="ECO:0000256" key="4">
    <source>
        <dbReference type="SAM" id="SignalP"/>
    </source>
</evidence>
<comment type="caution">
    <text evidence="5">The sequence shown here is derived from an EMBL/GenBank/DDBJ whole genome shotgun (WGS) entry which is preliminary data.</text>
</comment>
<dbReference type="Proteomes" id="UP000612899">
    <property type="component" value="Unassembled WGS sequence"/>
</dbReference>
<organism evidence="5 6">
    <name type="scientific">Rhizocola hellebori</name>
    <dbReference type="NCBI Taxonomy" id="1392758"/>
    <lineage>
        <taxon>Bacteria</taxon>
        <taxon>Bacillati</taxon>
        <taxon>Actinomycetota</taxon>
        <taxon>Actinomycetes</taxon>
        <taxon>Micromonosporales</taxon>
        <taxon>Micromonosporaceae</taxon>
        <taxon>Rhizocola</taxon>
    </lineage>
</organism>
<gene>
    <name evidence="5" type="ORF">Rhe02_51520</name>
</gene>
<dbReference type="PROSITE" id="PS51257">
    <property type="entry name" value="PROKAR_LIPOPROTEIN"/>
    <property type="match status" value="1"/>
</dbReference>
<reference evidence="5" key="1">
    <citation type="submission" date="2021-01" db="EMBL/GenBank/DDBJ databases">
        <title>Whole genome shotgun sequence of Rhizocola hellebori NBRC 109834.</title>
        <authorList>
            <person name="Komaki H."/>
            <person name="Tamura T."/>
        </authorList>
    </citation>
    <scope>NUCLEOTIDE SEQUENCE</scope>
    <source>
        <strain evidence="5">NBRC 109834</strain>
    </source>
</reference>
<name>A0A8J3QCF6_9ACTN</name>
<feature type="chain" id="PRO_5039410663" evidence="4">
    <location>
        <begin position="18"/>
        <end position="436"/>
    </location>
</feature>